<dbReference type="Pfam" id="PF00651">
    <property type="entry name" value="BTB"/>
    <property type="match status" value="1"/>
</dbReference>
<accession>A0A3Q2PEE9</accession>
<feature type="domain" description="UBZ4-type" evidence="20">
    <location>
        <begin position="174"/>
        <end position="204"/>
    </location>
</feature>
<comment type="subunit">
    <text evidence="15">Forms a heterodimer with SLX1A/GIYD1. Interacts with ERCC4/XPF; catalytic subunit of the ERCC4-ERCC1 endonuclease. Interacts with MUS81; catalytic subunit of the MUS81-EME1 endonuclease. Interacts with MSH2; component of the MSH2-MSH3 mismatch repair complex. Interacts with TERF2-TERF2IP. Interacts with PLK1 and SLX4IP.</text>
</comment>
<evidence type="ECO:0000256" key="15">
    <source>
        <dbReference type="ARBA" id="ARBA00064578"/>
    </source>
</evidence>
<evidence type="ECO:0000256" key="4">
    <source>
        <dbReference type="ARBA" id="ARBA00022553"/>
    </source>
</evidence>
<feature type="region of interest" description="Disordered" evidence="18">
    <location>
        <begin position="1010"/>
        <end position="1271"/>
    </location>
</feature>
<evidence type="ECO:0000256" key="17">
    <source>
        <dbReference type="PROSITE-ProRule" id="PRU01256"/>
    </source>
</evidence>
<keyword evidence="3" id="KW-1017">Isopeptide bond</keyword>
<feature type="compositionally biased region" description="Acidic residues" evidence="18">
    <location>
        <begin position="738"/>
        <end position="747"/>
    </location>
</feature>
<keyword evidence="13" id="KW-0539">Nucleus</keyword>
<dbReference type="InterPro" id="IPR011333">
    <property type="entry name" value="SKP1/BTB/POZ_sf"/>
</dbReference>
<feature type="compositionally biased region" description="Low complexity" evidence="18">
    <location>
        <begin position="517"/>
        <end position="529"/>
    </location>
</feature>
<protein>
    <recommendedName>
        <fullName evidence="14">Structure-specific endonuclease subunit SLX4</fullName>
    </recommendedName>
    <alternativeName>
        <fullName evidence="16">BTB/POZ domain-containing protein 12</fullName>
    </alternativeName>
</protein>
<feature type="region of interest" description="Disordered" evidence="18">
    <location>
        <begin position="812"/>
        <end position="997"/>
    </location>
</feature>
<keyword evidence="8 17" id="KW-0863">Zinc-finger</keyword>
<dbReference type="OrthoDB" id="5576441at2759"/>
<dbReference type="FunFam" id="3.30.710.10:FF:000116">
    <property type="entry name" value="SLX4 structure-specific endonuclease subunit"/>
    <property type="match status" value="1"/>
</dbReference>
<dbReference type="PROSITE" id="PS51908">
    <property type="entry name" value="ZF_UBZ4"/>
    <property type="match status" value="1"/>
</dbReference>
<evidence type="ECO:0000256" key="6">
    <source>
        <dbReference type="ARBA" id="ARBA00022737"/>
    </source>
</evidence>
<feature type="region of interest" description="Disordered" evidence="18">
    <location>
        <begin position="1467"/>
        <end position="1496"/>
    </location>
</feature>
<evidence type="ECO:0000256" key="14">
    <source>
        <dbReference type="ARBA" id="ARBA00029496"/>
    </source>
</evidence>
<evidence type="ECO:0000256" key="1">
    <source>
        <dbReference type="ARBA" id="ARBA00004123"/>
    </source>
</evidence>
<reference evidence="21" key="1">
    <citation type="submission" date="2025-08" db="UniProtKB">
        <authorList>
            <consortium name="Ensembl"/>
        </authorList>
    </citation>
    <scope>IDENTIFICATION</scope>
</reference>
<keyword evidence="11" id="KW-0233">DNA recombination</keyword>
<dbReference type="GO" id="GO:0033557">
    <property type="term" value="C:Slx1-Slx4 complex"/>
    <property type="evidence" value="ECO:0007669"/>
    <property type="project" value="InterPro"/>
</dbReference>
<dbReference type="PANTHER" id="PTHR21541">
    <property type="entry name" value="BTB POZ DOMAIN CONTAINING 12"/>
    <property type="match status" value="1"/>
</dbReference>
<evidence type="ECO:0000313" key="22">
    <source>
        <dbReference type="Proteomes" id="UP000265000"/>
    </source>
</evidence>
<feature type="region of interest" description="Disordered" evidence="18">
    <location>
        <begin position="511"/>
        <end position="543"/>
    </location>
</feature>
<comment type="subcellular location">
    <subcellularLocation>
        <location evidence="1">Nucleus</location>
    </subcellularLocation>
</comment>
<keyword evidence="12 17" id="KW-0234">DNA repair</keyword>
<dbReference type="GO" id="GO:0003677">
    <property type="term" value="F:DNA binding"/>
    <property type="evidence" value="ECO:0007669"/>
    <property type="project" value="InterPro"/>
</dbReference>
<evidence type="ECO:0000256" key="3">
    <source>
        <dbReference type="ARBA" id="ARBA00022499"/>
    </source>
</evidence>
<proteinExistence type="inferred from homology"/>
<feature type="compositionally biased region" description="Basic and acidic residues" evidence="18">
    <location>
        <begin position="1111"/>
        <end position="1121"/>
    </location>
</feature>
<dbReference type="Pfam" id="PF09494">
    <property type="entry name" value="Slx4"/>
    <property type="match status" value="1"/>
</dbReference>
<keyword evidence="7 17" id="KW-0227">DNA damage</keyword>
<dbReference type="CTD" id="84464"/>
<feature type="region of interest" description="Disordered" evidence="18">
    <location>
        <begin position="703"/>
        <end position="796"/>
    </location>
</feature>
<feature type="compositionally biased region" description="Low complexity" evidence="18">
    <location>
        <begin position="1078"/>
        <end position="1101"/>
    </location>
</feature>
<feature type="region of interest" description="Disordered" evidence="18">
    <location>
        <begin position="1300"/>
        <end position="1399"/>
    </location>
</feature>
<evidence type="ECO:0000256" key="10">
    <source>
        <dbReference type="ARBA" id="ARBA00022843"/>
    </source>
</evidence>
<feature type="compositionally biased region" description="Pro residues" evidence="18">
    <location>
        <begin position="1036"/>
        <end position="1048"/>
    </location>
</feature>
<dbReference type="Ensembl" id="ENSFHET00000017764.1">
    <property type="protein sequence ID" value="ENSFHEP00000010922.1"/>
    <property type="gene ID" value="ENSFHEG00000012289.1"/>
</dbReference>
<evidence type="ECO:0000256" key="11">
    <source>
        <dbReference type="ARBA" id="ARBA00023172"/>
    </source>
</evidence>
<feature type="region of interest" description="Disordered" evidence="18">
    <location>
        <begin position="255"/>
        <end position="330"/>
    </location>
</feature>
<dbReference type="GO" id="GO:0090656">
    <property type="term" value="P:t-circle formation"/>
    <property type="evidence" value="ECO:0007669"/>
    <property type="project" value="UniProtKB-ARBA"/>
</dbReference>
<reference evidence="21" key="2">
    <citation type="submission" date="2025-09" db="UniProtKB">
        <authorList>
            <consortium name="Ensembl"/>
        </authorList>
    </citation>
    <scope>IDENTIFICATION</scope>
</reference>
<name>A0A3Q2PEE9_FUNHE</name>
<dbReference type="SUPFAM" id="SSF54695">
    <property type="entry name" value="POZ domain"/>
    <property type="match status" value="1"/>
</dbReference>
<evidence type="ECO:0000256" key="16">
    <source>
        <dbReference type="ARBA" id="ARBA00076095"/>
    </source>
</evidence>
<feature type="region of interest" description="Disordered" evidence="18">
    <location>
        <begin position="381"/>
        <end position="400"/>
    </location>
</feature>
<keyword evidence="9" id="KW-0862">Zinc</keyword>
<feature type="region of interest" description="Disordered" evidence="18">
    <location>
        <begin position="17"/>
        <end position="144"/>
    </location>
</feature>
<dbReference type="PANTHER" id="PTHR21541:SF3">
    <property type="entry name" value="STRUCTURE-SPECIFIC ENDONUCLEASE SUBUNIT SLX4"/>
    <property type="match status" value="1"/>
</dbReference>
<evidence type="ECO:0000256" key="7">
    <source>
        <dbReference type="ARBA" id="ARBA00022763"/>
    </source>
</evidence>
<dbReference type="InterPro" id="IPR000210">
    <property type="entry name" value="BTB/POZ_dom"/>
</dbReference>
<organism evidence="21 22">
    <name type="scientific">Fundulus heteroclitus</name>
    <name type="common">Killifish</name>
    <name type="synonym">Mummichog</name>
    <dbReference type="NCBI Taxonomy" id="8078"/>
    <lineage>
        <taxon>Eukaryota</taxon>
        <taxon>Metazoa</taxon>
        <taxon>Chordata</taxon>
        <taxon>Craniata</taxon>
        <taxon>Vertebrata</taxon>
        <taxon>Euteleostomi</taxon>
        <taxon>Actinopterygii</taxon>
        <taxon>Neopterygii</taxon>
        <taxon>Teleostei</taxon>
        <taxon>Neoteleostei</taxon>
        <taxon>Acanthomorphata</taxon>
        <taxon>Ovalentaria</taxon>
        <taxon>Atherinomorphae</taxon>
        <taxon>Cyprinodontiformes</taxon>
        <taxon>Fundulidae</taxon>
        <taxon>Fundulus</taxon>
    </lineage>
</organism>
<dbReference type="Proteomes" id="UP000265000">
    <property type="component" value="Unplaced"/>
</dbReference>
<evidence type="ECO:0000256" key="12">
    <source>
        <dbReference type="ARBA" id="ARBA00023204"/>
    </source>
</evidence>
<evidence type="ECO:0000256" key="18">
    <source>
        <dbReference type="SAM" id="MobiDB-lite"/>
    </source>
</evidence>
<dbReference type="GO" id="GO:0032206">
    <property type="term" value="P:positive regulation of telomere maintenance"/>
    <property type="evidence" value="ECO:0007669"/>
    <property type="project" value="UniProtKB-ARBA"/>
</dbReference>
<dbReference type="SMART" id="SM00225">
    <property type="entry name" value="BTB"/>
    <property type="match status" value="1"/>
</dbReference>
<feature type="compositionally biased region" description="Basic and acidic residues" evidence="18">
    <location>
        <begin position="530"/>
        <end position="543"/>
    </location>
</feature>
<keyword evidence="22" id="KW-1185">Reference proteome</keyword>
<feature type="compositionally biased region" description="Low complexity" evidence="18">
    <location>
        <begin position="1178"/>
        <end position="1191"/>
    </location>
</feature>
<dbReference type="CDD" id="cd22999">
    <property type="entry name" value="SAP_SLX4"/>
    <property type="match status" value="1"/>
</dbReference>
<dbReference type="GO" id="GO:0000712">
    <property type="term" value="P:resolution of meiotic recombination intermediates"/>
    <property type="evidence" value="ECO:0007669"/>
    <property type="project" value="TreeGrafter"/>
</dbReference>
<feature type="compositionally biased region" description="Basic residues" evidence="18">
    <location>
        <begin position="1245"/>
        <end position="1254"/>
    </location>
</feature>
<feature type="compositionally biased region" description="Polar residues" evidence="18">
    <location>
        <begin position="443"/>
        <end position="464"/>
    </location>
</feature>
<evidence type="ECO:0000256" key="5">
    <source>
        <dbReference type="ARBA" id="ARBA00022723"/>
    </source>
</evidence>
<feature type="compositionally biased region" description="Acidic residues" evidence="18">
    <location>
        <begin position="703"/>
        <end position="713"/>
    </location>
</feature>
<sequence length="1496" mass="161425">MDDSELDFVDLCSKLLKRVRKKAADPGRQSREAEQRSSGHASRGNKKETKKQDGDRGSRSAASQPVEAGGSGCNSGDAGQPSAGGGLRAKDKVLLRMQAFKRASPQRMKHGPANWDDCAPTAQQQKADKPSSLRSGPHPVNPAESDEAVALRLQQQLDREAAEAQVVDLEDGGLFFCQICQRDLSHMSSEGRTQHLNRCLDQNEQSDPSLPPPSAVPDCPICGKRFKSQKSRSGHLKRCSADMGVPPAVLLQALQRQAEESRSSGNARMQPGGSKRKAPAKPEEARKKKKKKTDPLDEETMVALALSSSLQEQQKEQQAPSGPPHGCVTSVLTWKPDAARRRVKHKKAGVPRPPPLLLVQDAETALARLQERVSALLLRRRAPSPPTPTRRPSRLPGWTGAAPLWTKSTLPDGGAARLSDFYAAELRHLFAPLESAKVETDADLSSTSDKTETSVPPSCSQAASATRELHAGSQALQVLMELAEDGMTLTQSGYSDKAKQLSGFLQEEELAGRAEPTQDTSSSSSSQAARRSDRPDADGDGGIHESVALLSRLSSDLSSMVNNPQLSDLQLQVDSGEVFFAHSFMVYARCPLLAEMVHESGFGVQEEGAPAAQRVLLSDVPGQAVSALLRYLYTARCSVAAALRPHVLELASRFDLQELQQQLLRDSQPENAAGDQPDPSREENVCDQTDQAFMELIRSMWHEEDEEGGDTGDSDGTGRLEEGRREEEDTAGDREERVNEEELEEIYEFAATQRQREERQSSVEQEEEEEEEEEDAAGTDLQPDPGSDPSSDRSYSRLFSQSWGVYDDAASKHSGRNMLQSSASVVDELPPNLPSPGPSPGRAAHRPDDAAATTESQSPRRTRLPLSPDSPAKKAEPDLIVLSDSSEETDANRRPPPQSYTGIKSSHTPSPKDSVGSFDLSPDPAGCSPELSWLIPATPLQAGRDTRTSSVQTDSSMCKKLFPREGSPPPASPPQSKGRASSSPLRRSDLTVSPIKCRSASENTEAFASRLSFRDPSQRRSPLLLRFPPCSSTPLHPEPPQAPVPPADGPLHGGPEEQDVPGGMTERTSLESLEATESGSFHLSPLSSPSDPPSSSSHGKSGVQHGLQRAAGRDEPEEMKGDVCGAGVLESSFHQSFMDEPPIAFNDSWGPEGHAEPSPGGFSLRLRESGESSPPERPGSSSASKPASDSSNQNPAAGPGSPEIDNALLDSKIWDSWEGDEEEEEEQDLPLSQRLNLDALLKTPKPLKQRRRRSVVPITPMPHYSDMDTPDLKSKLSSFGVRPLPKRQMVLKLKEIHQYTHQLASSDSEEEEEPPRAKPPLSGAVSCAQTGRFKEPRAPATSSPIKANQEEDGEVLSASQGSNTSSTAASEESERSNPELVLSSDGDSESEGGISSSQAASRLQDRLQAVRAFILSDSSLYSRILQYRPLVLSQLQQQLKAAGIRLGAAKLADYLDSQCITFTTAKPGRPAAARRRGKTAGRGAKGGSRKNGALKL</sequence>
<feature type="compositionally biased region" description="Basic and acidic residues" evidence="18">
    <location>
        <begin position="716"/>
        <end position="737"/>
    </location>
</feature>
<dbReference type="STRING" id="8078.ENSFHEP00000010922"/>
<dbReference type="GeneTree" id="ENSGT00390000014091"/>
<feature type="compositionally biased region" description="Basic and acidic residues" evidence="18">
    <location>
        <begin position="22"/>
        <end position="37"/>
    </location>
</feature>
<dbReference type="PROSITE" id="PS50097">
    <property type="entry name" value="BTB"/>
    <property type="match status" value="1"/>
</dbReference>
<evidence type="ECO:0000256" key="9">
    <source>
        <dbReference type="ARBA" id="ARBA00022833"/>
    </source>
</evidence>
<keyword evidence="4" id="KW-0597">Phosphoprotein</keyword>
<dbReference type="GO" id="GO:0008270">
    <property type="term" value="F:zinc ion binding"/>
    <property type="evidence" value="ECO:0007669"/>
    <property type="project" value="UniProtKB-KW"/>
</dbReference>
<feature type="compositionally biased region" description="Acidic residues" evidence="18">
    <location>
        <begin position="764"/>
        <end position="777"/>
    </location>
</feature>
<feature type="compositionally biased region" description="Low complexity" evidence="18">
    <location>
        <begin position="303"/>
        <end position="319"/>
    </location>
</feature>
<evidence type="ECO:0000256" key="13">
    <source>
        <dbReference type="ARBA" id="ARBA00023242"/>
    </source>
</evidence>
<feature type="compositionally biased region" description="Polar residues" evidence="18">
    <location>
        <begin position="899"/>
        <end position="911"/>
    </location>
</feature>
<dbReference type="InterPro" id="IPR018574">
    <property type="entry name" value="Structure-sp_endonuc_su_Slx4"/>
</dbReference>
<evidence type="ECO:0000313" key="21">
    <source>
        <dbReference type="Ensembl" id="ENSFHEP00000010922.1"/>
    </source>
</evidence>
<dbReference type="GO" id="GO:0006260">
    <property type="term" value="P:DNA replication"/>
    <property type="evidence" value="ECO:0007669"/>
    <property type="project" value="InterPro"/>
</dbReference>
<feature type="region of interest" description="Disordered" evidence="18">
    <location>
        <begin position="666"/>
        <end position="685"/>
    </location>
</feature>
<evidence type="ECO:0000259" key="19">
    <source>
        <dbReference type="PROSITE" id="PS50097"/>
    </source>
</evidence>
<feature type="compositionally biased region" description="Polar residues" evidence="18">
    <location>
        <begin position="1066"/>
        <end position="1077"/>
    </location>
</feature>
<dbReference type="InterPro" id="IPR006642">
    <property type="entry name" value="Rad18_UBZ4"/>
</dbReference>
<dbReference type="GO" id="GO:0006281">
    <property type="term" value="P:DNA repair"/>
    <property type="evidence" value="ECO:0007669"/>
    <property type="project" value="UniProtKB-KW"/>
</dbReference>
<feature type="region of interest" description="Disordered" evidence="18">
    <location>
        <begin position="438"/>
        <end position="467"/>
    </location>
</feature>
<keyword evidence="6" id="KW-0677">Repeat</keyword>
<evidence type="ECO:0000259" key="20">
    <source>
        <dbReference type="PROSITE" id="PS51908"/>
    </source>
</evidence>
<keyword evidence="10" id="KW-0832">Ubl conjugation</keyword>
<feature type="compositionally biased region" description="Acidic residues" evidence="18">
    <location>
        <begin position="1217"/>
        <end position="1228"/>
    </location>
</feature>
<dbReference type="GeneID" id="105929231"/>
<comment type="similarity">
    <text evidence="2">Belongs to the SLX4 family.</text>
</comment>
<feature type="compositionally biased region" description="Basic and acidic residues" evidence="18">
    <location>
        <begin position="45"/>
        <end position="58"/>
    </location>
</feature>
<evidence type="ECO:0000256" key="2">
    <source>
        <dbReference type="ARBA" id="ARBA00006661"/>
    </source>
</evidence>
<feature type="domain" description="BTB" evidence="19">
    <location>
        <begin position="567"/>
        <end position="641"/>
    </location>
</feature>
<dbReference type="Gene3D" id="3.30.710.10">
    <property type="entry name" value="Potassium Channel Kv1.1, Chain A"/>
    <property type="match status" value="1"/>
</dbReference>
<evidence type="ECO:0000256" key="8">
    <source>
        <dbReference type="ARBA" id="ARBA00022771"/>
    </source>
</evidence>
<keyword evidence="5" id="KW-0479">Metal-binding</keyword>